<keyword evidence="3" id="KW-1185">Reference proteome</keyword>
<reference evidence="2 3" key="1">
    <citation type="submission" date="2018-05" db="EMBL/GenBank/DDBJ databases">
        <authorList>
            <person name="Datahose"/>
        </authorList>
    </citation>
    <scope>NUCLEOTIDE SEQUENCE</scope>
</reference>
<dbReference type="PANTHER" id="PTHR10194">
    <property type="entry name" value="RAS GTPASE-ACTIVATING PROTEINS"/>
    <property type="match status" value="1"/>
</dbReference>
<evidence type="ECO:0008006" key="4">
    <source>
        <dbReference type="Google" id="ProtNLM"/>
    </source>
</evidence>
<accession>A0AAX7TQ71</accession>
<sequence>MAAHKPVEWVQAVITRFDEQLPIKVGHQNTHTKVSTEHNKECLINISKYKFSLVISGLTTILKNVNNMVSAFFYSPSHNSYIGKLLSQSKDCLRLDETMLVKQLLPEICHFIHTYREGHQHQHAAELRASASAVLFSLSSNNFSAVFSRISTRLQELTVCSEDNVDVHDIELMQYINVDCSKLKRLLQETVMKFRALKKPAQLAVISSLEKAFWNWVECYPDEFTMLYQRPQSDMAEAAEKLFDLVDSFAESTKRKAAVWPLQIILLILCPEITHTISKDTVEESKANKKLFLDSLRKALAGQGGSKQLMESAAIACVKLCKASTYINWEDHSTIFLLVQSIVMDLKALLFNPAKPFWRGTGSQNADVELMMDCFVSCFRINPHNNQHFKVCLASSSPSTFHFVLVNSLHRIINNSHLDWWPKIDAVYCHSGELRFMFSDTLNRVTQGTGTHAPLRMTPSLTFIGKKTTSLKFKEKATDLDTRSYKCLLLALVKLIHADPKLMLHNPVKQAPEMQSSTAELITGLVQLVPLTNSTQLSQEAMEALLVLHQPENIELWNPDAPIETFWDIRYNSLIFHEEARDLKFDHSHQDSAMSQRVVTHFLAF</sequence>
<keyword evidence="1" id="KW-0597">Phosphoprotein</keyword>
<dbReference type="Proteomes" id="UP000265100">
    <property type="component" value="Chromosome 14"/>
</dbReference>
<reference evidence="2" key="3">
    <citation type="submission" date="2025-08" db="UniProtKB">
        <authorList>
            <consortium name="Ensembl"/>
        </authorList>
    </citation>
    <scope>IDENTIFICATION</scope>
</reference>
<organism evidence="2 3">
    <name type="scientific">Astatotilapia calliptera</name>
    <name type="common">Eastern happy</name>
    <name type="synonym">Chromis callipterus</name>
    <dbReference type="NCBI Taxonomy" id="8154"/>
    <lineage>
        <taxon>Eukaryota</taxon>
        <taxon>Metazoa</taxon>
        <taxon>Chordata</taxon>
        <taxon>Craniata</taxon>
        <taxon>Vertebrata</taxon>
        <taxon>Euteleostomi</taxon>
        <taxon>Actinopterygii</taxon>
        <taxon>Neopterygii</taxon>
        <taxon>Teleostei</taxon>
        <taxon>Neoteleostei</taxon>
        <taxon>Acanthomorphata</taxon>
        <taxon>Ovalentaria</taxon>
        <taxon>Cichlomorphae</taxon>
        <taxon>Cichliformes</taxon>
        <taxon>Cichlidae</taxon>
        <taxon>African cichlids</taxon>
        <taxon>Pseudocrenilabrinae</taxon>
        <taxon>Haplochromini</taxon>
        <taxon>Astatotilapia</taxon>
    </lineage>
</organism>
<evidence type="ECO:0000313" key="3">
    <source>
        <dbReference type="Proteomes" id="UP000265100"/>
    </source>
</evidence>
<reference evidence="2" key="4">
    <citation type="submission" date="2025-09" db="UniProtKB">
        <authorList>
            <consortium name="Ensembl"/>
        </authorList>
    </citation>
    <scope>IDENTIFICATION</scope>
</reference>
<name>A0AAX7TQ71_ASTCA</name>
<protein>
    <recommendedName>
        <fullName evidence="4">Neurofibromin 1b</fullName>
    </recommendedName>
</protein>
<dbReference type="PANTHER" id="PTHR10194:SF142">
    <property type="entry name" value="NEUROFIBROMIN"/>
    <property type="match status" value="1"/>
</dbReference>
<dbReference type="GeneTree" id="ENSGT00550000074797"/>
<evidence type="ECO:0000256" key="1">
    <source>
        <dbReference type="ARBA" id="ARBA00022553"/>
    </source>
</evidence>
<reference evidence="3" key="2">
    <citation type="submission" date="2023-03" db="EMBL/GenBank/DDBJ databases">
        <authorList>
            <consortium name="Wellcome Sanger Institute Data Sharing"/>
        </authorList>
    </citation>
    <scope>NUCLEOTIDE SEQUENCE [LARGE SCALE GENOMIC DNA]</scope>
</reference>
<dbReference type="Ensembl" id="ENSACLT00000078399.1">
    <property type="protein sequence ID" value="ENSACLP00000059104.1"/>
    <property type="gene ID" value="ENSACLG00000022486.2"/>
</dbReference>
<dbReference type="AlphaFoldDB" id="A0AAX7TQ71"/>
<evidence type="ECO:0000313" key="2">
    <source>
        <dbReference type="Ensembl" id="ENSACLP00000059104.1"/>
    </source>
</evidence>
<proteinExistence type="predicted"/>
<dbReference type="InterPro" id="IPR039360">
    <property type="entry name" value="Ras_GTPase"/>
</dbReference>